<proteinExistence type="predicted"/>
<evidence type="ECO:0000313" key="2">
    <source>
        <dbReference type="Proteomes" id="UP000789702"/>
    </source>
</evidence>
<accession>A0ACA9LQP6</accession>
<keyword evidence="2" id="KW-1185">Reference proteome</keyword>
<comment type="caution">
    <text evidence="1">The sequence shown here is derived from an EMBL/GenBank/DDBJ whole genome shotgun (WGS) entry which is preliminary data.</text>
</comment>
<dbReference type="Proteomes" id="UP000789702">
    <property type="component" value="Unassembled WGS sequence"/>
</dbReference>
<protein>
    <submittedName>
        <fullName evidence="1">16187_t:CDS:1</fullName>
    </submittedName>
</protein>
<dbReference type="EMBL" id="CAJVPU010005246">
    <property type="protein sequence ID" value="CAG8545176.1"/>
    <property type="molecule type" value="Genomic_DNA"/>
</dbReference>
<evidence type="ECO:0000313" key="1">
    <source>
        <dbReference type="EMBL" id="CAG8545176.1"/>
    </source>
</evidence>
<organism evidence="1 2">
    <name type="scientific">Dentiscutata heterogama</name>
    <dbReference type="NCBI Taxonomy" id="1316150"/>
    <lineage>
        <taxon>Eukaryota</taxon>
        <taxon>Fungi</taxon>
        <taxon>Fungi incertae sedis</taxon>
        <taxon>Mucoromycota</taxon>
        <taxon>Glomeromycotina</taxon>
        <taxon>Glomeromycetes</taxon>
        <taxon>Diversisporales</taxon>
        <taxon>Gigasporaceae</taxon>
        <taxon>Dentiscutata</taxon>
    </lineage>
</organism>
<reference evidence="1" key="1">
    <citation type="submission" date="2021-06" db="EMBL/GenBank/DDBJ databases">
        <authorList>
            <person name="Kallberg Y."/>
            <person name="Tangrot J."/>
            <person name="Rosling A."/>
        </authorList>
    </citation>
    <scope>NUCLEOTIDE SEQUENCE</scope>
    <source>
        <strain evidence="1">IL203A</strain>
    </source>
</reference>
<sequence>MIEFEFLKKNRETTRNLTRSLWLPTDENFFMSQKNDHCKCEFTETSGGSWFTVNAHLSDCGSLRKYFRIRMYPTPDEAKVLSLWLNGARWTYNRVVEMHQHDGFRSFKTIKNFSLKNDYIKQYPEIYWLLKVPYELESGEKRKDFKMHFRSRKRDHVQSMMVLGRDFNREKGAYAFLKNIVYAEKLPKVNNSVVITLDKAGRFHIHVSVPLEDRENQARISGTIVALDPGMRTFMTCHDPRGRVVEWGNRDFARIVRLNKKLDKMQGELKKNLNVSEPGIDCARRWRDSGTRFATLSMSCIVSSRDGCANVTRPSSFPSLRRAR</sequence>
<gene>
    <name evidence="1" type="ORF">DHETER_LOCUS4977</name>
</gene>
<name>A0ACA9LQP6_9GLOM</name>